<gene>
    <name evidence="1" type="ORF">ACFQ2O_08660</name>
</gene>
<organism evidence="1 2">
    <name type="scientific">Pontibacter rugosus</name>
    <dbReference type="NCBI Taxonomy" id="1745966"/>
    <lineage>
        <taxon>Bacteria</taxon>
        <taxon>Pseudomonadati</taxon>
        <taxon>Bacteroidota</taxon>
        <taxon>Cytophagia</taxon>
        <taxon>Cytophagales</taxon>
        <taxon>Hymenobacteraceae</taxon>
        <taxon>Pontibacter</taxon>
    </lineage>
</organism>
<evidence type="ECO:0008006" key="3">
    <source>
        <dbReference type="Google" id="ProtNLM"/>
    </source>
</evidence>
<dbReference type="Proteomes" id="UP001597094">
    <property type="component" value="Unassembled WGS sequence"/>
</dbReference>
<protein>
    <recommendedName>
        <fullName evidence="3">TonB-dependent receptor</fullName>
    </recommendedName>
</protein>
<evidence type="ECO:0000313" key="1">
    <source>
        <dbReference type="EMBL" id="MFD1186272.1"/>
    </source>
</evidence>
<proteinExistence type="predicted"/>
<keyword evidence="2" id="KW-1185">Reference proteome</keyword>
<evidence type="ECO:0000313" key="2">
    <source>
        <dbReference type="Proteomes" id="UP001597094"/>
    </source>
</evidence>
<name>A0ABW3SP68_9BACT</name>
<dbReference type="EMBL" id="JBHTLD010000061">
    <property type="protein sequence ID" value="MFD1186272.1"/>
    <property type="molecule type" value="Genomic_DNA"/>
</dbReference>
<accession>A0ABW3SP68</accession>
<sequence length="93" mass="10779">DYGGVSEFPDQVRLDTLYGRYFVDKNIINFHGPIDTLYKGNKGIETKVFINNWRINILDSKTLRTEPIDNYYAPEQPAFITGVSSYLFKPLKQ</sequence>
<comment type="caution">
    <text evidence="1">The sequence shown here is derived from an EMBL/GenBank/DDBJ whole genome shotgun (WGS) entry which is preliminary data.</text>
</comment>
<dbReference type="RefSeq" id="WP_377525778.1">
    <property type="nucleotide sequence ID" value="NZ_JBHTLD010000061.1"/>
</dbReference>
<reference evidence="2" key="1">
    <citation type="journal article" date="2019" name="Int. J. Syst. Evol. Microbiol.">
        <title>The Global Catalogue of Microorganisms (GCM) 10K type strain sequencing project: providing services to taxonomists for standard genome sequencing and annotation.</title>
        <authorList>
            <consortium name="The Broad Institute Genomics Platform"/>
            <consortium name="The Broad Institute Genome Sequencing Center for Infectious Disease"/>
            <person name="Wu L."/>
            <person name="Ma J."/>
        </authorList>
    </citation>
    <scope>NUCLEOTIDE SEQUENCE [LARGE SCALE GENOMIC DNA]</scope>
    <source>
        <strain evidence="2">JCM 31319</strain>
    </source>
</reference>
<feature type="non-terminal residue" evidence="1">
    <location>
        <position position="1"/>
    </location>
</feature>